<keyword evidence="11" id="KW-0137">Centromere</keyword>
<accession>A0A0C3SEB3</accession>
<sequence>MSRLSVHPKYGPRESVFVGNSELYRGDTNAVCSPFLRECVMALEDCCDEAYTAQEIIRQGTYDLPRISKVLDSERVFLLIDEATVRKYKADLTDEVEPQIHELLKRAERGMKIVEKRESMLRTRVETQQTKQTSRSTVNTAGMNKLDARRVQMLVRQREKLEEEMASLQLEVDAMVRKRANAC</sequence>
<evidence type="ECO:0000256" key="6">
    <source>
        <dbReference type="ARBA" id="ARBA00022454"/>
    </source>
</evidence>
<dbReference type="PANTHER" id="PTHR28262">
    <property type="entry name" value="DASH COMPLEX SUBUNIT SPC19"/>
    <property type="match status" value="1"/>
</dbReference>
<evidence type="ECO:0000256" key="4">
    <source>
        <dbReference type="ARBA" id="ARBA00008952"/>
    </source>
</evidence>
<dbReference type="GO" id="GO:0042729">
    <property type="term" value="C:DASH complex"/>
    <property type="evidence" value="ECO:0007669"/>
    <property type="project" value="InterPro"/>
</dbReference>
<evidence type="ECO:0000256" key="12">
    <source>
        <dbReference type="ARBA" id="ARBA00032583"/>
    </source>
</evidence>
<evidence type="ECO:0000256" key="13">
    <source>
        <dbReference type="SAM" id="Coils"/>
    </source>
</evidence>
<keyword evidence="10" id="KW-0539">Nucleus</keyword>
<dbReference type="AlphaFoldDB" id="A0A0C3SEB3"/>
<dbReference type="STRING" id="745531.A0A0C3SEB3"/>
<dbReference type="GO" id="GO:0005876">
    <property type="term" value="C:spindle microtubule"/>
    <property type="evidence" value="ECO:0007669"/>
    <property type="project" value="InterPro"/>
</dbReference>
<keyword evidence="8" id="KW-0995">Kinetochore</keyword>
<evidence type="ECO:0000313" key="15">
    <source>
        <dbReference type="Proteomes" id="UP000053257"/>
    </source>
</evidence>
<proteinExistence type="inferred from homology"/>
<feature type="coiled-coil region" evidence="13">
    <location>
        <begin position="144"/>
        <end position="178"/>
    </location>
</feature>
<comment type="subcellular location">
    <subcellularLocation>
        <location evidence="3">Chromosome</location>
        <location evidence="3">Centromere</location>
        <location evidence="3">Kinetochore</location>
    </subcellularLocation>
    <subcellularLocation>
        <location evidence="2">Cytoplasm</location>
        <location evidence="2">Cytoskeleton</location>
        <location evidence="2">Spindle</location>
    </subcellularLocation>
    <subcellularLocation>
        <location evidence="1">Nucleus</location>
    </subcellularLocation>
</comment>
<dbReference type="PANTHER" id="PTHR28262:SF1">
    <property type="entry name" value="DASH COMPLEX SUBUNIT SPC19"/>
    <property type="match status" value="1"/>
</dbReference>
<dbReference type="OrthoDB" id="3361333at2759"/>
<evidence type="ECO:0000256" key="3">
    <source>
        <dbReference type="ARBA" id="ARBA00004629"/>
    </source>
</evidence>
<reference evidence="14 15" key="1">
    <citation type="journal article" date="2014" name="PLoS Genet.">
        <title>Analysis of the Phlebiopsis gigantea genome, transcriptome and secretome provides insight into its pioneer colonization strategies of wood.</title>
        <authorList>
            <person name="Hori C."/>
            <person name="Ishida T."/>
            <person name="Igarashi K."/>
            <person name="Samejima M."/>
            <person name="Suzuki H."/>
            <person name="Master E."/>
            <person name="Ferreira P."/>
            <person name="Ruiz-Duenas F.J."/>
            <person name="Held B."/>
            <person name="Canessa P."/>
            <person name="Larrondo L.F."/>
            <person name="Schmoll M."/>
            <person name="Druzhinina I.S."/>
            <person name="Kubicek C.P."/>
            <person name="Gaskell J.A."/>
            <person name="Kersten P."/>
            <person name="St John F."/>
            <person name="Glasner J."/>
            <person name="Sabat G."/>
            <person name="Splinter BonDurant S."/>
            <person name="Syed K."/>
            <person name="Yadav J."/>
            <person name="Mgbeahuruike A.C."/>
            <person name="Kovalchuk A."/>
            <person name="Asiegbu F.O."/>
            <person name="Lackner G."/>
            <person name="Hoffmeister D."/>
            <person name="Rencoret J."/>
            <person name="Gutierrez A."/>
            <person name="Sun H."/>
            <person name="Lindquist E."/>
            <person name="Barry K."/>
            <person name="Riley R."/>
            <person name="Grigoriev I.V."/>
            <person name="Henrissat B."/>
            <person name="Kues U."/>
            <person name="Berka R.M."/>
            <person name="Martinez A.T."/>
            <person name="Covert S.F."/>
            <person name="Blanchette R.A."/>
            <person name="Cullen D."/>
        </authorList>
    </citation>
    <scope>NUCLEOTIDE SEQUENCE [LARGE SCALE GENOMIC DNA]</scope>
    <source>
        <strain evidence="14 15">11061_1 CR5-6</strain>
    </source>
</reference>
<protein>
    <recommendedName>
        <fullName evidence="5">DASH complex subunit SPC19</fullName>
    </recommendedName>
    <alternativeName>
        <fullName evidence="12">Outer kinetochore protein SPC19</fullName>
    </alternativeName>
</protein>
<keyword evidence="13" id="KW-0175">Coiled coil</keyword>
<keyword evidence="15" id="KW-1185">Reference proteome</keyword>
<comment type="similarity">
    <text evidence="4">Belongs to the DASH complex SPC19 family.</text>
</comment>
<keyword evidence="9" id="KW-0206">Cytoskeleton</keyword>
<evidence type="ECO:0000256" key="11">
    <source>
        <dbReference type="ARBA" id="ARBA00023328"/>
    </source>
</evidence>
<name>A0A0C3SEB3_PHLG1</name>
<evidence type="ECO:0000256" key="10">
    <source>
        <dbReference type="ARBA" id="ARBA00023242"/>
    </source>
</evidence>
<dbReference type="HOGENOM" id="CLU_118729_0_0_1"/>
<evidence type="ECO:0000256" key="9">
    <source>
        <dbReference type="ARBA" id="ARBA00023212"/>
    </source>
</evidence>
<evidence type="ECO:0000256" key="2">
    <source>
        <dbReference type="ARBA" id="ARBA00004186"/>
    </source>
</evidence>
<keyword evidence="6" id="KW-0158">Chromosome</keyword>
<dbReference type="Pfam" id="PF08287">
    <property type="entry name" value="DASH_Spc19"/>
    <property type="match status" value="1"/>
</dbReference>
<organism evidence="14 15">
    <name type="scientific">Phlebiopsis gigantea (strain 11061_1 CR5-6)</name>
    <name type="common">White-rot fungus</name>
    <name type="synonym">Peniophora gigantea</name>
    <dbReference type="NCBI Taxonomy" id="745531"/>
    <lineage>
        <taxon>Eukaryota</taxon>
        <taxon>Fungi</taxon>
        <taxon>Dikarya</taxon>
        <taxon>Basidiomycota</taxon>
        <taxon>Agaricomycotina</taxon>
        <taxon>Agaricomycetes</taxon>
        <taxon>Polyporales</taxon>
        <taxon>Phanerochaetaceae</taxon>
        <taxon>Phlebiopsis</taxon>
    </lineage>
</organism>
<gene>
    <name evidence="14" type="ORF">PHLGIDRAFT_65795</name>
</gene>
<evidence type="ECO:0000256" key="7">
    <source>
        <dbReference type="ARBA" id="ARBA00022490"/>
    </source>
</evidence>
<evidence type="ECO:0000256" key="1">
    <source>
        <dbReference type="ARBA" id="ARBA00004123"/>
    </source>
</evidence>
<dbReference type="GO" id="GO:0008608">
    <property type="term" value="P:attachment of spindle microtubules to kinetochore"/>
    <property type="evidence" value="ECO:0007669"/>
    <property type="project" value="InterPro"/>
</dbReference>
<evidence type="ECO:0000313" key="14">
    <source>
        <dbReference type="EMBL" id="KIP10350.1"/>
    </source>
</evidence>
<evidence type="ECO:0000256" key="8">
    <source>
        <dbReference type="ARBA" id="ARBA00022838"/>
    </source>
</evidence>
<dbReference type="InterPro" id="IPR013251">
    <property type="entry name" value="DASH_Spc19"/>
</dbReference>
<evidence type="ECO:0000256" key="5">
    <source>
        <dbReference type="ARBA" id="ARBA00016329"/>
    </source>
</evidence>
<keyword evidence="7" id="KW-0963">Cytoplasm</keyword>
<dbReference type="EMBL" id="KN840455">
    <property type="protein sequence ID" value="KIP10350.1"/>
    <property type="molecule type" value="Genomic_DNA"/>
</dbReference>
<dbReference type="Proteomes" id="UP000053257">
    <property type="component" value="Unassembled WGS sequence"/>
</dbReference>